<dbReference type="EMBL" id="JBHSAF010000008">
    <property type="protein sequence ID" value="MFC3913637.1"/>
    <property type="molecule type" value="Genomic_DNA"/>
</dbReference>
<evidence type="ECO:0000313" key="2">
    <source>
        <dbReference type="EMBL" id="MFC3913637.1"/>
    </source>
</evidence>
<comment type="caution">
    <text evidence="2">The sequence shown here is derived from an EMBL/GenBank/DDBJ whole genome shotgun (WGS) entry which is preliminary data.</text>
</comment>
<keyword evidence="3" id="KW-1185">Reference proteome</keyword>
<dbReference type="RefSeq" id="WP_377152031.1">
    <property type="nucleotide sequence ID" value="NZ_JBHSAF010000008.1"/>
</dbReference>
<dbReference type="Proteomes" id="UP001595692">
    <property type="component" value="Unassembled WGS sequence"/>
</dbReference>
<accession>A0ABV8CP14</accession>
<name>A0ABV8CP14_9GAMM</name>
<evidence type="ECO:0008006" key="4">
    <source>
        <dbReference type="Google" id="ProtNLM"/>
    </source>
</evidence>
<evidence type="ECO:0000313" key="3">
    <source>
        <dbReference type="Proteomes" id="UP001595692"/>
    </source>
</evidence>
<organism evidence="2 3">
    <name type="scientific">Pseudaeromonas sharmana</name>
    <dbReference type="NCBI Taxonomy" id="328412"/>
    <lineage>
        <taxon>Bacteria</taxon>
        <taxon>Pseudomonadati</taxon>
        <taxon>Pseudomonadota</taxon>
        <taxon>Gammaproteobacteria</taxon>
        <taxon>Aeromonadales</taxon>
        <taxon>Aeromonadaceae</taxon>
        <taxon>Pseudaeromonas</taxon>
    </lineage>
</organism>
<reference evidence="3" key="1">
    <citation type="journal article" date="2019" name="Int. J. Syst. Evol. Microbiol.">
        <title>The Global Catalogue of Microorganisms (GCM) 10K type strain sequencing project: providing services to taxonomists for standard genome sequencing and annotation.</title>
        <authorList>
            <consortium name="The Broad Institute Genomics Platform"/>
            <consortium name="The Broad Institute Genome Sequencing Center for Infectious Disease"/>
            <person name="Wu L."/>
            <person name="Ma J."/>
        </authorList>
    </citation>
    <scope>NUCLEOTIDE SEQUENCE [LARGE SCALE GENOMIC DNA]</scope>
    <source>
        <strain evidence="3">CCUG 54939</strain>
    </source>
</reference>
<keyword evidence="1" id="KW-1133">Transmembrane helix</keyword>
<gene>
    <name evidence="2" type="ORF">ACFOSS_09170</name>
</gene>
<keyword evidence="1" id="KW-0812">Transmembrane</keyword>
<evidence type="ECO:0000256" key="1">
    <source>
        <dbReference type="SAM" id="Phobius"/>
    </source>
</evidence>
<proteinExistence type="predicted"/>
<feature type="transmembrane region" description="Helical" evidence="1">
    <location>
        <begin position="12"/>
        <end position="33"/>
    </location>
</feature>
<protein>
    <recommendedName>
        <fullName evidence="4">Prepilin-type N-terminal cleavage/methylation domain-containing protein</fullName>
    </recommendedName>
</protein>
<sequence>MRQSVPKSAGSTLIEVLLVLVMLLAAAGALIHFRILMQHQQVRLELRAAAMRLLASKLEDLQAFSQLRVSATETNYQSIRSNQGGVMPAGRYSEASHDLELHWRVTDLPAWPGWDLPAGKEVLVQVEWLSDGERLQVQQATLLLPLRLEP</sequence>
<keyword evidence="1" id="KW-0472">Membrane</keyword>